<protein>
    <submittedName>
        <fullName evidence="2">Uncharacterized protein</fullName>
    </submittedName>
</protein>
<comment type="caution">
    <text evidence="2">The sequence shown here is derived from an EMBL/GenBank/DDBJ whole genome shotgun (WGS) entry which is preliminary data.</text>
</comment>
<proteinExistence type="predicted"/>
<feature type="compositionally biased region" description="Basic and acidic residues" evidence="1">
    <location>
        <begin position="111"/>
        <end position="126"/>
    </location>
</feature>
<feature type="compositionally biased region" description="Basic and acidic residues" evidence="1">
    <location>
        <begin position="43"/>
        <end position="61"/>
    </location>
</feature>
<sequence>MFGSHRGTPTRTLDACTEERACVIRTEPSSESARGRGRTARGMVEDRSRKKMGAEGGRDGKGQTGVDGGVREQHEPRTSTEERRKQKSQPRSWRDVATPGMWPLARPGYEAGRDSRDEEGKNKRQMETGNHPGH</sequence>
<dbReference type="Proteomes" id="UP001066276">
    <property type="component" value="Chromosome 5"/>
</dbReference>
<feature type="region of interest" description="Disordered" evidence="1">
    <location>
        <begin position="1"/>
        <end position="134"/>
    </location>
</feature>
<dbReference type="EMBL" id="JANPWB010000009">
    <property type="protein sequence ID" value="KAJ1151106.1"/>
    <property type="molecule type" value="Genomic_DNA"/>
</dbReference>
<organism evidence="2 3">
    <name type="scientific">Pleurodeles waltl</name>
    <name type="common">Iberian ribbed newt</name>
    <dbReference type="NCBI Taxonomy" id="8319"/>
    <lineage>
        <taxon>Eukaryota</taxon>
        <taxon>Metazoa</taxon>
        <taxon>Chordata</taxon>
        <taxon>Craniata</taxon>
        <taxon>Vertebrata</taxon>
        <taxon>Euteleostomi</taxon>
        <taxon>Amphibia</taxon>
        <taxon>Batrachia</taxon>
        <taxon>Caudata</taxon>
        <taxon>Salamandroidea</taxon>
        <taxon>Salamandridae</taxon>
        <taxon>Pleurodelinae</taxon>
        <taxon>Pleurodeles</taxon>
    </lineage>
</organism>
<name>A0AAV7RHX5_PLEWA</name>
<evidence type="ECO:0000313" key="2">
    <source>
        <dbReference type="EMBL" id="KAJ1151106.1"/>
    </source>
</evidence>
<gene>
    <name evidence="2" type="ORF">NDU88_003893</name>
</gene>
<evidence type="ECO:0000256" key="1">
    <source>
        <dbReference type="SAM" id="MobiDB-lite"/>
    </source>
</evidence>
<reference evidence="2" key="1">
    <citation type="journal article" date="2022" name="bioRxiv">
        <title>Sequencing and chromosome-scale assembly of the giantPleurodeles waltlgenome.</title>
        <authorList>
            <person name="Brown T."/>
            <person name="Elewa A."/>
            <person name="Iarovenko S."/>
            <person name="Subramanian E."/>
            <person name="Araus A.J."/>
            <person name="Petzold A."/>
            <person name="Susuki M."/>
            <person name="Suzuki K.-i.T."/>
            <person name="Hayashi T."/>
            <person name="Toyoda A."/>
            <person name="Oliveira C."/>
            <person name="Osipova E."/>
            <person name="Leigh N.D."/>
            <person name="Simon A."/>
            <person name="Yun M.H."/>
        </authorList>
    </citation>
    <scope>NUCLEOTIDE SEQUENCE</scope>
    <source>
        <strain evidence="2">20211129_DDA</strain>
        <tissue evidence="2">Liver</tissue>
    </source>
</reference>
<evidence type="ECO:0000313" key="3">
    <source>
        <dbReference type="Proteomes" id="UP001066276"/>
    </source>
</evidence>
<dbReference type="AlphaFoldDB" id="A0AAV7RHX5"/>
<feature type="compositionally biased region" description="Basic and acidic residues" evidence="1">
    <location>
        <begin position="69"/>
        <end position="84"/>
    </location>
</feature>
<keyword evidence="3" id="KW-1185">Reference proteome</keyword>
<accession>A0AAV7RHX5</accession>